<keyword evidence="2" id="KW-1185">Reference proteome</keyword>
<organism evidence="1 2">
    <name type="scientific">Mycolicibacterium austroafricanum</name>
    <name type="common">Mycobacterium austroafricanum</name>
    <dbReference type="NCBI Taxonomy" id="39687"/>
    <lineage>
        <taxon>Bacteria</taxon>
        <taxon>Bacillati</taxon>
        <taxon>Actinomycetota</taxon>
        <taxon>Actinomycetes</taxon>
        <taxon>Mycobacteriales</taxon>
        <taxon>Mycobacteriaceae</taxon>
        <taxon>Mycolicibacterium</taxon>
    </lineage>
</organism>
<dbReference type="EMBL" id="JAUHTC010000022">
    <property type="protein sequence ID" value="MDN4517196.1"/>
    <property type="molecule type" value="Genomic_DNA"/>
</dbReference>
<proteinExistence type="predicted"/>
<reference evidence="1" key="1">
    <citation type="submission" date="2023-07" db="EMBL/GenBank/DDBJ databases">
        <title>Degradation of tert-butanol by M. austroafricanum TBA100.</title>
        <authorList>
            <person name="Helbich S."/>
            <person name="Vainshtein Y."/>
        </authorList>
    </citation>
    <scope>NUCLEOTIDE SEQUENCE</scope>
    <source>
        <strain evidence="1">TBA100</strain>
    </source>
</reference>
<protein>
    <submittedName>
        <fullName evidence="1">Recombinase XerD</fullName>
    </submittedName>
</protein>
<name>A0ABT8H8W5_MYCAO</name>
<evidence type="ECO:0000313" key="2">
    <source>
        <dbReference type="Proteomes" id="UP001172687"/>
    </source>
</evidence>
<evidence type="ECO:0000313" key="1">
    <source>
        <dbReference type="EMBL" id="MDN4517196.1"/>
    </source>
</evidence>
<sequence>MANQRRASWPGEQLCNSCFYAAMHTRGVCPQCGHDGILAGLAADPSKRPICLSCARIPGDFTCRRCGTEADFYRRGTCTRCALREDLTSLMIDGAQQREAIAPIVEALCRVDRPASILTWKRSPRVQELLRGLANGKIPLTHDGLDEAGTDKAINHLRSLLEHTGVLAARDEPLARFERWLSVKLAVVTEPTVRGPVEQFATWHHLRRLRQASVPGQGSAAAVRYAKQEITEAIKFLTWLHSTHHRTLATCLQQDVEEWLASGPTTRSKIRNLLAWAKKARLNRSVHITHQQAPPSRSLTQQQRLAWLRELLTGDSETLPYRVAGTLLLLFAQPLTRIAALPTSAIATTDNDVRISLGREPIPVPQPFADMLINHAGSRPNLRAAGGIATSPWLFPSVQAGRHVAPQVIRERLERLGIDLLGARNTTLQSLVVAAPPPVVAELLGYSYTTTQLHAEIAAQPWARYVTKPSPTTS</sequence>
<comment type="caution">
    <text evidence="1">The sequence shown here is derived from an EMBL/GenBank/DDBJ whole genome shotgun (WGS) entry which is preliminary data.</text>
</comment>
<gene>
    <name evidence="1" type="ORF">QYF68_05070</name>
</gene>
<dbReference type="Proteomes" id="UP001172687">
    <property type="component" value="Unassembled WGS sequence"/>
</dbReference>
<accession>A0ABT8H8W5</accession>